<gene>
    <name evidence="1" type="ORF">ES288_D06G042400v1</name>
</gene>
<reference evidence="1 2" key="1">
    <citation type="submission" date="2019-06" db="EMBL/GenBank/DDBJ databases">
        <title>WGS assembly of Gossypium darwinii.</title>
        <authorList>
            <person name="Chen Z.J."/>
            <person name="Sreedasyam A."/>
            <person name="Ando A."/>
            <person name="Song Q."/>
            <person name="De L."/>
            <person name="Hulse-Kemp A."/>
            <person name="Ding M."/>
            <person name="Ye W."/>
            <person name="Kirkbride R."/>
            <person name="Jenkins J."/>
            <person name="Plott C."/>
            <person name="Lovell J."/>
            <person name="Lin Y.-M."/>
            <person name="Vaughn R."/>
            <person name="Liu B."/>
            <person name="Li W."/>
            <person name="Simpson S."/>
            <person name="Scheffler B."/>
            <person name="Saski C."/>
            <person name="Grover C."/>
            <person name="Hu G."/>
            <person name="Conover J."/>
            <person name="Carlson J."/>
            <person name="Shu S."/>
            <person name="Boston L."/>
            <person name="Williams M."/>
            <person name="Peterson D."/>
            <person name="Mcgee K."/>
            <person name="Jones D."/>
            <person name="Wendel J."/>
            <person name="Stelly D."/>
            <person name="Grimwood J."/>
            <person name="Schmutz J."/>
        </authorList>
    </citation>
    <scope>NUCLEOTIDE SEQUENCE [LARGE SCALE GENOMIC DNA]</scope>
    <source>
        <strain evidence="1">1808015.09</strain>
    </source>
</reference>
<proteinExistence type="predicted"/>
<keyword evidence="2" id="KW-1185">Reference proteome</keyword>
<evidence type="ECO:0000313" key="2">
    <source>
        <dbReference type="Proteomes" id="UP000323506"/>
    </source>
</evidence>
<sequence length="43" mass="4779">MGIKIHLGRGAKQTPQMAAFISLEQAEAKSEYHCNPNAEFIFT</sequence>
<name>A0A5D2C5Q4_GOSDA</name>
<dbReference type="EMBL" id="CM017706">
    <property type="protein sequence ID" value="TYG63593.1"/>
    <property type="molecule type" value="Genomic_DNA"/>
</dbReference>
<evidence type="ECO:0000313" key="1">
    <source>
        <dbReference type="EMBL" id="TYG63593.1"/>
    </source>
</evidence>
<protein>
    <submittedName>
        <fullName evidence="1">Uncharacterized protein</fullName>
    </submittedName>
</protein>
<dbReference type="AlphaFoldDB" id="A0A5D2C5Q4"/>
<accession>A0A5D2C5Q4</accession>
<organism evidence="1 2">
    <name type="scientific">Gossypium darwinii</name>
    <name type="common">Darwin's cotton</name>
    <name type="synonym">Gossypium barbadense var. darwinii</name>
    <dbReference type="NCBI Taxonomy" id="34276"/>
    <lineage>
        <taxon>Eukaryota</taxon>
        <taxon>Viridiplantae</taxon>
        <taxon>Streptophyta</taxon>
        <taxon>Embryophyta</taxon>
        <taxon>Tracheophyta</taxon>
        <taxon>Spermatophyta</taxon>
        <taxon>Magnoliopsida</taxon>
        <taxon>eudicotyledons</taxon>
        <taxon>Gunneridae</taxon>
        <taxon>Pentapetalae</taxon>
        <taxon>rosids</taxon>
        <taxon>malvids</taxon>
        <taxon>Malvales</taxon>
        <taxon>Malvaceae</taxon>
        <taxon>Malvoideae</taxon>
        <taxon>Gossypium</taxon>
    </lineage>
</organism>
<dbReference type="Proteomes" id="UP000323506">
    <property type="component" value="Chromosome D06"/>
</dbReference>